<feature type="compositionally biased region" description="Pro residues" evidence="1">
    <location>
        <begin position="293"/>
        <end position="303"/>
    </location>
</feature>
<feature type="compositionally biased region" description="Pro residues" evidence="1">
    <location>
        <begin position="74"/>
        <end position="86"/>
    </location>
</feature>
<evidence type="ECO:0000313" key="3">
    <source>
        <dbReference type="EMBL" id="KAK0738684.1"/>
    </source>
</evidence>
<dbReference type="CDD" id="cd00167">
    <property type="entry name" value="SANT"/>
    <property type="match status" value="1"/>
</dbReference>
<feature type="domain" description="Myb-like" evidence="2">
    <location>
        <begin position="157"/>
        <end position="207"/>
    </location>
</feature>
<evidence type="ECO:0000259" key="2">
    <source>
        <dbReference type="PROSITE" id="PS50090"/>
    </source>
</evidence>
<feature type="region of interest" description="Disordered" evidence="1">
    <location>
        <begin position="1"/>
        <end position="158"/>
    </location>
</feature>
<dbReference type="InterPro" id="IPR001005">
    <property type="entry name" value="SANT/Myb"/>
</dbReference>
<evidence type="ECO:0000256" key="1">
    <source>
        <dbReference type="SAM" id="MobiDB-lite"/>
    </source>
</evidence>
<protein>
    <recommendedName>
        <fullName evidence="2">Myb-like domain-containing protein</fullName>
    </recommendedName>
</protein>
<dbReference type="EMBL" id="JAUKUD010000007">
    <property type="protein sequence ID" value="KAK0738684.1"/>
    <property type="molecule type" value="Genomic_DNA"/>
</dbReference>
<evidence type="ECO:0000313" key="4">
    <source>
        <dbReference type="Proteomes" id="UP001172155"/>
    </source>
</evidence>
<feature type="compositionally biased region" description="Pro residues" evidence="1">
    <location>
        <begin position="103"/>
        <end position="117"/>
    </location>
</feature>
<proteinExistence type="predicted"/>
<feature type="compositionally biased region" description="Pro residues" evidence="1">
    <location>
        <begin position="10"/>
        <end position="24"/>
    </location>
</feature>
<organism evidence="3 4">
    <name type="scientific">Schizothecium vesticola</name>
    <dbReference type="NCBI Taxonomy" id="314040"/>
    <lineage>
        <taxon>Eukaryota</taxon>
        <taxon>Fungi</taxon>
        <taxon>Dikarya</taxon>
        <taxon>Ascomycota</taxon>
        <taxon>Pezizomycotina</taxon>
        <taxon>Sordariomycetes</taxon>
        <taxon>Sordariomycetidae</taxon>
        <taxon>Sordariales</taxon>
        <taxon>Schizotheciaceae</taxon>
        <taxon>Schizothecium</taxon>
    </lineage>
</organism>
<dbReference type="Proteomes" id="UP001172155">
    <property type="component" value="Unassembled WGS sequence"/>
</dbReference>
<feature type="compositionally biased region" description="Pro residues" evidence="1">
    <location>
        <begin position="35"/>
        <end position="45"/>
    </location>
</feature>
<feature type="compositionally biased region" description="Pro residues" evidence="1">
    <location>
        <begin position="132"/>
        <end position="144"/>
    </location>
</feature>
<feature type="region of interest" description="Disordered" evidence="1">
    <location>
        <begin position="269"/>
        <end position="321"/>
    </location>
</feature>
<sequence length="491" mass="52932">MYPNGAAIPPILPKPPSRPIPPSPTRTHRGDSFPVPGPLLAPAPRPPDRRPIADPVSRPSSDQTARGSGRPRLPTQPPAQPHPPPLAAYGAATMGPTSAATPILPPQQQPPHQPIPHPSSADNRGPSLLPGTPHPAPPTAPLPRPDPDDPDDAFPAGSAYNYGTWTAADDRTLLAARARGQHWADLQAAHFPSKTANACRKRHERLMERRGAVYDGGGVGDARRFEKIASEYMAMRRQIWGGLAERVQERWEFVERECLTARLPKLQSNARSYTNRHRRESRSQGGGAQKTPHPNPNQAPALPPHFLHTGGVPGLGPVTTMGMISPVEEEFHAGHNTGLAPAPGPRPGQGQSFLGSGPEGGRRSAEMMPPPPPPTAVPLGAAAGVQFGGYMNGRRTRGGRGSRRAGGGLGVDWKRFMYLKYDNYDPLDGRYVSKAWAIRRYFKDPTVPYRRRSAYFVTDITFIGAHTPTQLLNIANAKLITSTATTTQSPS</sequence>
<gene>
    <name evidence="3" type="ORF">B0T18DRAFT_475277</name>
</gene>
<accession>A0AA40BQS8</accession>
<dbReference type="AlphaFoldDB" id="A0AA40BQS8"/>
<feature type="region of interest" description="Disordered" evidence="1">
    <location>
        <begin position="334"/>
        <end position="371"/>
    </location>
</feature>
<comment type="caution">
    <text evidence="3">The sequence shown here is derived from an EMBL/GenBank/DDBJ whole genome shotgun (WGS) entry which is preliminary data.</text>
</comment>
<dbReference type="PROSITE" id="PS50090">
    <property type="entry name" value="MYB_LIKE"/>
    <property type="match status" value="1"/>
</dbReference>
<reference evidence="3" key="1">
    <citation type="submission" date="2023-06" db="EMBL/GenBank/DDBJ databases">
        <title>Genome-scale phylogeny and comparative genomics of the fungal order Sordariales.</title>
        <authorList>
            <consortium name="Lawrence Berkeley National Laboratory"/>
            <person name="Hensen N."/>
            <person name="Bonometti L."/>
            <person name="Westerberg I."/>
            <person name="Brannstrom I.O."/>
            <person name="Guillou S."/>
            <person name="Cros-Aarteil S."/>
            <person name="Calhoun S."/>
            <person name="Haridas S."/>
            <person name="Kuo A."/>
            <person name="Mondo S."/>
            <person name="Pangilinan J."/>
            <person name="Riley R."/>
            <person name="LaButti K."/>
            <person name="Andreopoulos B."/>
            <person name="Lipzen A."/>
            <person name="Chen C."/>
            <person name="Yanf M."/>
            <person name="Daum C."/>
            <person name="Ng V."/>
            <person name="Clum A."/>
            <person name="Steindorff A."/>
            <person name="Ohm R."/>
            <person name="Martin F."/>
            <person name="Silar P."/>
            <person name="Natvig D."/>
            <person name="Lalanne C."/>
            <person name="Gautier V."/>
            <person name="Ament-velasquez S.L."/>
            <person name="Kruys A."/>
            <person name="Hutchinson M.I."/>
            <person name="Powell A.J."/>
            <person name="Barry K."/>
            <person name="Miller A.N."/>
            <person name="Grigoriev I.V."/>
            <person name="Debuchy R."/>
            <person name="Gladieux P."/>
            <person name="Thoren M.H."/>
            <person name="Johannesson H."/>
        </authorList>
    </citation>
    <scope>NUCLEOTIDE SEQUENCE</scope>
    <source>
        <strain evidence="3">SMH3187-1</strain>
    </source>
</reference>
<name>A0AA40BQS8_9PEZI</name>
<keyword evidence="4" id="KW-1185">Reference proteome</keyword>